<dbReference type="Gene3D" id="2.60.120.1440">
    <property type="match status" value="1"/>
</dbReference>
<proteinExistence type="predicted"/>
<dbReference type="InterPro" id="IPR006860">
    <property type="entry name" value="FecR"/>
</dbReference>
<dbReference type="PANTHER" id="PTHR38731">
    <property type="entry name" value="LIPL45-RELATED LIPOPROTEIN-RELATED"/>
    <property type="match status" value="1"/>
</dbReference>
<evidence type="ECO:0000259" key="2">
    <source>
        <dbReference type="Pfam" id="PF04773"/>
    </source>
</evidence>
<keyword evidence="1" id="KW-0732">Signal</keyword>
<gene>
    <name evidence="3" type="ORF">sS8_3102</name>
</gene>
<organism evidence="3 4">
    <name type="scientific">Methylocaldum marinum</name>
    <dbReference type="NCBI Taxonomy" id="1432792"/>
    <lineage>
        <taxon>Bacteria</taxon>
        <taxon>Pseudomonadati</taxon>
        <taxon>Pseudomonadota</taxon>
        <taxon>Gammaproteobacteria</taxon>
        <taxon>Methylococcales</taxon>
        <taxon>Methylococcaceae</taxon>
        <taxon>Methylocaldum</taxon>
    </lineage>
</organism>
<feature type="domain" description="FecR protein" evidence="2">
    <location>
        <begin position="69"/>
        <end position="153"/>
    </location>
</feature>
<dbReference type="AlphaFoldDB" id="A0A250KTR8"/>
<evidence type="ECO:0000313" key="3">
    <source>
        <dbReference type="EMBL" id="BBA35045.1"/>
    </source>
</evidence>
<evidence type="ECO:0000256" key="1">
    <source>
        <dbReference type="SAM" id="SignalP"/>
    </source>
</evidence>
<dbReference type="Proteomes" id="UP000266313">
    <property type="component" value="Chromosome"/>
</dbReference>
<dbReference type="EMBL" id="AP017928">
    <property type="protein sequence ID" value="BBA35045.1"/>
    <property type="molecule type" value="Genomic_DNA"/>
</dbReference>
<feature type="chain" id="PRO_5012468034" description="FecR protein domain-containing protein" evidence="1">
    <location>
        <begin position="29"/>
        <end position="156"/>
    </location>
</feature>
<evidence type="ECO:0000313" key="4">
    <source>
        <dbReference type="Proteomes" id="UP000266313"/>
    </source>
</evidence>
<sequence length="156" mass="16501">MGLKKKGSGSFRFPLCAWALFASLAADAAAMAQEAVARLKTVSGEVHVSRDNKIARVLAGAPLFSGDIVITEGDGSAGITFTDGSRVSMGPDSELRIDRYRFAPIQQDYAFDLYLRKGSAAFSTGKFGKLAPGAVQINTPQAAVGIRGTKFLIKVE</sequence>
<protein>
    <recommendedName>
        <fullName evidence="2">FecR protein domain-containing protein</fullName>
    </recommendedName>
</protein>
<name>A0A250KTR8_9GAMM</name>
<accession>A0A250KTR8</accession>
<dbReference type="Pfam" id="PF04773">
    <property type="entry name" value="FecR"/>
    <property type="match status" value="1"/>
</dbReference>
<keyword evidence="4" id="KW-1185">Reference proteome</keyword>
<reference evidence="3 4" key="1">
    <citation type="submission" date="2016-12" db="EMBL/GenBank/DDBJ databases">
        <title>Genome sequencing of Methylocaldum marinum.</title>
        <authorList>
            <person name="Takeuchi M."/>
            <person name="Kamagata Y."/>
            <person name="Hiraoka S."/>
            <person name="Oshima K."/>
            <person name="Hattori M."/>
            <person name="Iwasaki W."/>
        </authorList>
    </citation>
    <scope>NUCLEOTIDE SEQUENCE [LARGE SCALE GENOMIC DNA]</scope>
    <source>
        <strain evidence="3 4">S8</strain>
    </source>
</reference>
<feature type="signal peptide" evidence="1">
    <location>
        <begin position="1"/>
        <end position="28"/>
    </location>
</feature>
<dbReference type="KEGG" id="mmai:sS8_3102"/>